<dbReference type="eggNOG" id="KOG3610">
    <property type="taxonomic scope" value="Eukaryota"/>
</dbReference>
<feature type="chain" id="PRO_5010980148" evidence="2">
    <location>
        <begin position="21"/>
        <end position="492"/>
    </location>
</feature>
<evidence type="ECO:0000256" key="1">
    <source>
        <dbReference type="SAM" id="MobiDB-lite"/>
    </source>
</evidence>
<dbReference type="PANTHER" id="PTHR23353:SF32">
    <property type="entry name" value="AAC-RICH MRNA CLONE AAC4 PROTEIN-RELATED"/>
    <property type="match status" value="1"/>
</dbReference>
<keyword evidence="2" id="KW-0732">Signal</keyword>
<dbReference type="STRING" id="6412.T1F0I9"/>
<dbReference type="InterPro" id="IPR053019">
    <property type="entry name" value="GATA_zinc_finger"/>
</dbReference>
<evidence type="ECO:0000313" key="3">
    <source>
        <dbReference type="EMBL" id="ESO09405.1"/>
    </source>
</evidence>
<evidence type="ECO:0000313" key="4">
    <source>
        <dbReference type="EnsemblMetazoa" id="HelroP168388"/>
    </source>
</evidence>
<evidence type="ECO:0000313" key="5">
    <source>
        <dbReference type="Proteomes" id="UP000015101"/>
    </source>
</evidence>
<name>T1F0I9_HELRO</name>
<dbReference type="AlphaFoldDB" id="T1F0I9"/>
<dbReference type="SUPFAM" id="SSF101912">
    <property type="entry name" value="Sema domain"/>
    <property type="match status" value="1"/>
</dbReference>
<dbReference type="Gene3D" id="2.130.10.10">
    <property type="entry name" value="YVTN repeat-like/Quinoprotein amine dehydrogenase"/>
    <property type="match status" value="1"/>
</dbReference>
<dbReference type="OrthoDB" id="125363at2759"/>
<proteinExistence type="predicted"/>
<dbReference type="KEGG" id="hro:HELRODRAFT_168388"/>
<feature type="region of interest" description="Disordered" evidence="1">
    <location>
        <begin position="403"/>
        <end position="436"/>
    </location>
</feature>
<feature type="signal peptide" evidence="2">
    <location>
        <begin position="1"/>
        <end position="20"/>
    </location>
</feature>
<evidence type="ECO:0000256" key="2">
    <source>
        <dbReference type="SAM" id="SignalP"/>
    </source>
</evidence>
<dbReference type="RefSeq" id="XP_009012498.1">
    <property type="nucleotide sequence ID" value="XM_009014250.1"/>
</dbReference>
<sequence length="492" mass="54459">MILINKFLIFCLHQLHITLASTPSHNSSSKLPSSSASPLNLASSSSPSPLSSSSSSPLSSQFLSSPTPNLSSSLSKLYSPFDVWYGGEKVSNSLEGFVNSDNSNSSRSLNRRSYNFAISGNNNNNNNNNYNNKNLNKKNNRNIDNNNAFTIKTSNKSHAKNIASNATIITNLVNNGRQIKNSSSKNFTVDDNFTYLSSSSNNSSNNISNLSNSMYVLARPKLVEFPPNQPTKLISTFSPSDALFNPLQRFTVSKDGTKLFIGGVNRLYELNILSSYSDGSNKFVKGPQPTLKLVNTLTTGPKQDSPNCPPPEEVCQCVHSTECRDFEKVLTNNFNKALLFLDKDGSLLSCSNLFQGHCTLYSLENSTTSWYVGHRLPVQVVPNDPDAPAILFEAPYSRTTTKLKEQEQQLHNQQKHSTKYQPQHKQLQRDGENHSKPQTVLYVASTRSSIGLPAYRDIIPSICTRNSTTLELVSSSILTPSRMDVEVHRRDR</sequence>
<feature type="compositionally biased region" description="Low complexity" evidence="1">
    <location>
        <begin position="118"/>
        <end position="134"/>
    </location>
</feature>
<reference evidence="3 5" key="2">
    <citation type="journal article" date="2013" name="Nature">
        <title>Insights into bilaterian evolution from three spiralian genomes.</title>
        <authorList>
            <person name="Simakov O."/>
            <person name="Marletaz F."/>
            <person name="Cho S.J."/>
            <person name="Edsinger-Gonzales E."/>
            <person name="Havlak P."/>
            <person name="Hellsten U."/>
            <person name="Kuo D.H."/>
            <person name="Larsson T."/>
            <person name="Lv J."/>
            <person name="Arendt D."/>
            <person name="Savage R."/>
            <person name="Osoegawa K."/>
            <person name="de Jong P."/>
            <person name="Grimwood J."/>
            <person name="Chapman J.A."/>
            <person name="Shapiro H."/>
            <person name="Aerts A."/>
            <person name="Otillar R.P."/>
            <person name="Terry A.Y."/>
            <person name="Boore J.L."/>
            <person name="Grigoriev I.V."/>
            <person name="Lindberg D.R."/>
            <person name="Seaver E.C."/>
            <person name="Weisblat D.A."/>
            <person name="Putnam N.H."/>
            <person name="Rokhsar D.S."/>
        </authorList>
    </citation>
    <scope>NUCLEOTIDE SEQUENCE</scope>
</reference>
<keyword evidence="5" id="KW-1185">Reference proteome</keyword>
<feature type="region of interest" description="Disordered" evidence="1">
    <location>
        <begin position="27"/>
        <end position="62"/>
    </location>
</feature>
<organism evidence="4 5">
    <name type="scientific">Helobdella robusta</name>
    <name type="common">Californian leech</name>
    <dbReference type="NCBI Taxonomy" id="6412"/>
    <lineage>
        <taxon>Eukaryota</taxon>
        <taxon>Metazoa</taxon>
        <taxon>Spiralia</taxon>
        <taxon>Lophotrochozoa</taxon>
        <taxon>Annelida</taxon>
        <taxon>Clitellata</taxon>
        <taxon>Hirudinea</taxon>
        <taxon>Rhynchobdellida</taxon>
        <taxon>Glossiphoniidae</taxon>
        <taxon>Helobdella</taxon>
    </lineage>
</organism>
<dbReference type="EMBL" id="KB095959">
    <property type="protein sequence ID" value="ESO09405.1"/>
    <property type="molecule type" value="Genomic_DNA"/>
</dbReference>
<dbReference type="Proteomes" id="UP000015101">
    <property type="component" value="Unassembled WGS sequence"/>
</dbReference>
<dbReference type="InterPro" id="IPR015943">
    <property type="entry name" value="WD40/YVTN_repeat-like_dom_sf"/>
</dbReference>
<dbReference type="EMBL" id="AMQM01002957">
    <property type="status" value="NOT_ANNOTATED_CDS"/>
    <property type="molecule type" value="Genomic_DNA"/>
</dbReference>
<dbReference type="GeneID" id="20202339"/>
<reference evidence="4" key="3">
    <citation type="submission" date="2015-06" db="UniProtKB">
        <authorList>
            <consortium name="EnsemblMetazoa"/>
        </authorList>
    </citation>
    <scope>IDENTIFICATION</scope>
</reference>
<feature type="region of interest" description="Disordered" evidence="1">
    <location>
        <begin position="118"/>
        <end position="140"/>
    </location>
</feature>
<gene>
    <name evidence="4" type="primary">20202339</name>
    <name evidence="3" type="ORF">HELRODRAFT_168388</name>
</gene>
<dbReference type="HOGENOM" id="CLU_554644_0_0_1"/>
<dbReference type="CTD" id="20202339"/>
<dbReference type="EnsemblMetazoa" id="HelroT168388">
    <property type="protein sequence ID" value="HelroP168388"/>
    <property type="gene ID" value="HelroG168388"/>
</dbReference>
<accession>T1F0I9</accession>
<protein>
    <submittedName>
        <fullName evidence="3 4">Uncharacterized protein</fullName>
    </submittedName>
</protein>
<dbReference type="PANTHER" id="PTHR23353">
    <property type="entry name" value="RAB-GAP/TBC-RELATED"/>
    <property type="match status" value="1"/>
</dbReference>
<reference evidence="5" key="1">
    <citation type="submission" date="2012-12" db="EMBL/GenBank/DDBJ databases">
        <authorList>
            <person name="Hellsten U."/>
            <person name="Grimwood J."/>
            <person name="Chapman J.A."/>
            <person name="Shapiro H."/>
            <person name="Aerts A."/>
            <person name="Otillar R.P."/>
            <person name="Terry A.Y."/>
            <person name="Boore J.L."/>
            <person name="Simakov O."/>
            <person name="Marletaz F."/>
            <person name="Cho S.-J."/>
            <person name="Edsinger-Gonzales E."/>
            <person name="Havlak P."/>
            <person name="Kuo D.-H."/>
            <person name="Larsson T."/>
            <person name="Lv J."/>
            <person name="Arendt D."/>
            <person name="Savage R."/>
            <person name="Osoegawa K."/>
            <person name="de Jong P."/>
            <person name="Lindberg D.R."/>
            <person name="Seaver E.C."/>
            <person name="Weisblat D.A."/>
            <person name="Putnam N.H."/>
            <person name="Grigoriev I.V."/>
            <person name="Rokhsar D.S."/>
        </authorList>
    </citation>
    <scope>NUCLEOTIDE SEQUENCE</scope>
</reference>
<dbReference type="InterPro" id="IPR036352">
    <property type="entry name" value="Semap_dom_sf"/>
</dbReference>
<dbReference type="InParanoid" id="T1F0I9"/>